<name>A0AAQ3N288_VIGMU</name>
<dbReference type="EMBL" id="CP144693">
    <property type="protein sequence ID" value="WVZ01331.1"/>
    <property type="molecule type" value="Genomic_DNA"/>
</dbReference>
<dbReference type="Proteomes" id="UP001374535">
    <property type="component" value="Chromosome 8"/>
</dbReference>
<organism evidence="1 2">
    <name type="scientific">Vigna mungo</name>
    <name type="common">Black gram</name>
    <name type="synonym">Phaseolus mungo</name>
    <dbReference type="NCBI Taxonomy" id="3915"/>
    <lineage>
        <taxon>Eukaryota</taxon>
        <taxon>Viridiplantae</taxon>
        <taxon>Streptophyta</taxon>
        <taxon>Embryophyta</taxon>
        <taxon>Tracheophyta</taxon>
        <taxon>Spermatophyta</taxon>
        <taxon>Magnoliopsida</taxon>
        <taxon>eudicotyledons</taxon>
        <taxon>Gunneridae</taxon>
        <taxon>Pentapetalae</taxon>
        <taxon>rosids</taxon>
        <taxon>fabids</taxon>
        <taxon>Fabales</taxon>
        <taxon>Fabaceae</taxon>
        <taxon>Papilionoideae</taxon>
        <taxon>50 kb inversion clade</taxon>
        <taxon>NPAAA clade</taxon>
        <taxon>indigoferoid/millettioid clade</taxon>
        <taxon>Phaseoleae</taxon>
        <taxon>Vigna</taxon>
    </lineage>
</organism>
<protein>
    <submittedName>
        <fullName evidence="1">Uncharacterized protein</fullName>
    </submittedName>
</protein>
<dbReference type="AlphaFoldDB" id="A0AAQ3N288"/>
<proteinExistence type="predicted"/>
<keyword evidence="2" id="KW-1185">Reference proteome</keyword>
<feature type="non-terminal residue" evidence="1">
    <location>
        <position position="1"/>
    </location>
</feature>
<accession>A0AAQ3N288</accession>
<gene>
    <name evidence="1" type="ORF">V8G54_027400</name>
</gene>
<evidence type="ECO:0000313" key="2">
    <source>
        <dbReference type="Proteomes" id="UP001374535"/>
    </source>
</evidence>
<sequence length="101" mass="11626">ALFSFIESYVFFGNNHQPCALASSLRPSSELSTVFSSITFLEDCSSLLKLFSTSLLFIHIFPPHLRNFIILFFFASTNFFCQKTQNCTDIYQSTRFKELSK</sequence>
<reference evidence="1 2" key="1">
    <citation type="journal article" date="2023" name="Life. Sci Alliance">
        <title>Evolutionary insights into 3D genome organization and epigenetic landscape of Vigna mungo.</title>
        <authorList>
            <person name="Junaid A."/>
            <person name="Singh B."/>
            <person name="Bhatia S."/>
        </authorList>
    </citation>
    <scope>NUCLEOTIDE SEQUENCE [LARGE SCALE GENOMIC DNA]</scope>
    <source>
        <strain evidence="1">Urdbean</strain>
    </source>
</reference>
<evidence type="ECO:0000313" key="1">
    <source>
        <dbReference type="EMBL" id="WVZ01331.1"/>
    </source>
</evidence>